<dbReference type="OrthoDB" id="9907777at2759"/>
<dbReference type="PANTHER" id="PTHR23414:SF2">
    <property type="entry name" value="PROTEIN ADM2"/>
    <property type="match status" value="1"/>
</dbReference>
<evidence type="ECO:0000313" key="9">
    <source>
        <dbReference type="Ensembl" id="ENSSFOP00015063612.1"/>
    </source>
</evidence>
<keyword evidence="11" id="KW-1185">Reference proteome</keyword>
<evidence type="ECO:0000313" key="8">
    <source>
        <dbReference type="EMBL" id="KPP67755.1"/>
    </source>
</evidence>
<feature type="signal peptide" evidence="7">
    <location>
        <begin position="1"/>
        <end position="24"/>
    </location>
</feature>
<comment type="subcellular location">
    <subcellularLocation>
        <location evidence="1">Secreted</location>
    </subcellularLocation>
</comment>
<dbReference type="KEGG" id="sfm:108936524"/>
<feature type="compositionally biased region" description="Basic residues" evidence="6">
    <location>
        <begin position="107"/>
        <end position="123"/>
    </location>
</feature>
<gene>
    <name evidence="9" type="primary">ADM2</name>
    <name evidence="8" type="ORF">Z043_113617</name>
</gene>
<dbReference type="GO" id="GO:0007189">
    <property type="term" value="P:adenylate cyclase-activating G protein-coupled receptor signaling pathway"/>
    <property type="evidence" value="ECO:0007669"/>
    <property type="project" value="TreeGrafter"/>
</dbReference>
<evidence type="ECO:0000256" key="3">
    <source>
        <dbReference type="ARBA" id="ARBA00022525"/>
    </source>
</evidence>
<dbReference type="EMBL" id="JARO02004880">
    <property type="protein sequence ID" value="KPP67755.1"/>
    <property type="molecule type" value="Genomic_DNA"/>
</dbReference>
<comment type="similarity">
    <text evidence="2">Belongs to the adrenomedullin family.</text>
</comment>
<dbReference type="Ensembl" id="ENSSFOT00015077439.1">
    <property type="protein sequence ID" value="ENSSFOP00015063612.1"/>
    <property type="gene ID" value="ENSSFOG00015024369.1"/>
</dbReference>
<reference evidence="9 11" key="2">
    <citation type="submission" date="2019-04" db="EMBL/GenBank/DDBJ databases">
        <authorList>
            <consortium name="Wellcome Sanger Institute Data Sharing"/>
        </authorList>
    </citation>
    <scope>NUCLEOTIDE SEQUENCE [LARGE SCALE GENOMIC DNA]</scope>
</reference>
<accession>A0A0P7U0Y5</accession>
<evidence type="ECO:0000313" key="11">
    <source>
        <dbReference type="Proteomes" id="UP000694397"/>
    </source>
</evidence>
<protein>
    <submittedName>
        <fullName evidence="8">ADM2 protein-like</fullName>
    </submittedName>
    <submittedName>
        <fullName evidence="9">Adrenomedullin 2</fullName>
    </submittedName>
</protein>
<dbReference type="Proteomes" id="UP000034805">
    <property type="component" value="Unassembled WGS sequence"/>
</dbReference>
<sequence length="170" mass="18806">MRALLPLVLCCVSLWSPQQQRLLAAPLGHEESRMGFVKSPSELEEGENITPESTSSPMDALPGPSLKNANTLKWKLRLLVRTPKRKLDVDSGNSASPAQTDGEMEHKRKASRGRRHAGLRSHHHPQLMRVGCAFGTCQVQNLSHRLYQLIGQSGREDTSPIKPDSPHSYG</sequence>
<dbReference type="GeneTree" id="ENSGT00940000154380"/>
<feature type="region of interest" description="Disordered" evidence="6">
    <location>
        <begin position="85"/>
        <end position="123"/>
    </location>
</feature>
<evidence type="ECO:0000313" key="10">
    <source>
        <dbReference type="Proteomes" id="UP000034805"/>
    </source>
</evidence>
<evidence type="ECO:0000256" key="6">
    <source>
        <dbReference type="SAM" id="MobiDB-lite"/>
    </source>
</evidence>
<dbReference type="Proteomes" id="UP000694397">
    <property type="component" value="Chromosome 24"/>
</dbReference>
<name>A0A0P7U0Y5_SCLFO</name>
<proteinExistence type="inferred from homology"/>
<feature type="region of interest" description="Disordered" evidence="6">
    <location>
        <begin position="38"/>
        <end position="66"/>
    </location>
</feature>
<organism evidence="8 10">
    <name type="scientific">Scleropages formosus</name>
    <name type="common">Asian bonytongue</name>
    <name type="synonym">Osteoglossum formosum</name>
    <dbReference type="NCBI Taxonomy" id="113540"/>
    <lineage>
        <taxon>Eukaryota</taxon>
        <taxon>Metazoa</taxon>
        <taxon>Chordata</taxon>
        <taxon>Craniata</taxon>
        <taxon>Vertebrata</taxon>
        <taxon>Euteleostomi</taxon>
        <taxon>Actinopterygii</taxon>
        <taxon>Neopterygii</taxon>
        <taxon>Teleostei</taxon>
        <taxon>Osteoglossocephala</taxon>
        <taxon>Osteoglossomorpha</taxon>
        <taxon>Osteoglossiformes</taxon>
        <taxon>Osteoglossidae</taxon>
        <taxon>Scleropages</taxon>
    </lineage>
</organism>
<reference evidence="8 10" key="1">
    <citation type="submission" date="2015-08" db="EMBL/GenBank/DDBJ databases">
        <title>The genome of the Asian arowana (Scleropages formosus).</title>
        <authorList>
            <person name="Tan M.H."/>
            <person name="Gan H.M."/>
            <person name="Croft L.J."/>
            <person name="Austin C.M."/>
        </authorList>
    </citation>
    <scope>NUCLEOTIDE SEQUENCE [LARGE SCALE GENOMIC DNA]</scope>
    <source>
        <strain evidence="8">Aro1</strain>
    </source>
</reference>
<dbReference type="GO" id="GO:0005576">
    <property type="term" value="C:extracellular region"/>
    <property type="evidence" value="ECO:0007669"/>
    <property type="project" value="UniProtKB-SubCell"/>
</dbReference>
<dbReference type="GO" id="GO:0005179">
    <property type="term" value="F:hormone activity"/>
    <property type="evidence" value="ECO:0007669"/>
    <property type="project" value="InterPro"/>
</dbReference>
<dbReference type="InterPro" id="IPR051665">
    <property type="entry name" value="Adrenomedullin-reg_peptide"/>
</dbReference>
<evidence type="ECO:0000256" key="5">
    <source>
        <dbReference type="ARBA" id="ARBA00023157"/>
    </source>
</evidence>
<feature type="chain" id="PRO_5010627524" evidence="7">
    <location>
        <begin position="25"/>
        <end position="170"/>
    </location>
</feature>
<evidence type="ECO:0000256" key="2">
    <source>
        <dbReference type="ARBA" id="ARBA00010575"/>
    </source>
</evidence>
<dbReference type="InterPro" id="IPR021116">
    <property type="entry name" value="Calcitonin/adrenomedullin"/>
</dbReference>
<dbReference type="GO" id="GO:0010460">
    <property type="term" value="P:positive regulation of heart rate"/>
    <property type="evidence" value="ECO:0007669"/>
    <property type="project" value="TreeGrafter"/>
</dbReference>
<evidence type="ECO:0000256" key="1">
    <source>
        <dbReference type="ARBA" id="ARBA00004613"/>
    </source>
</evidence>
<dbReference type="Pfam" id="PF00214">
    <property type="entry name" value="Calc_CGRP_IAPP"/>
    <property type="match status" value="1"/>
</dbReference>
<dbReference type="AlphaFoldDB" id="A0A0P7U0Y5"/>
<evidence type="ECO:0000256" key="7">
    <source>
        <dbReference type="SAM" id="SignalP"/>
    </source>
</evidence>
<evidence type="ECO:0000256" key="4">
    <source>
        <dbReference type="ARBA" id="ARBA00022729"/>
    </source>
</evidence>
<dbReference type="STRING" id="113540.ENSSFOP00015063612"/>
<reference evidence="9" key="3">
    <citation type="submission" date="2025-05" db="UniProtKB">
        <authorList>
            <consortium name="Ensembl"/>
        </authorList>
    </citation>
    <scope>IDENTIFICATION</scope>
</reference>
<keyword evidence="5" id="KW-1015">Disulfide bond</keyword>
<keyword evidence="4 7" id="KW-0732">Signal</keyword>
<dbReference type="GO" id="GO:0003073">
    <property type="term" value="P:regulation of systemic arterial blood pressure"/>
    <property type="evidence" value="ECO:0007669"/>
    <property type="project" value="TreeGrafter"/>
</dbReference>
<keyword evidence="3" id="KW-0964">Secreted</keyword>
<dbReference type="PANTHER" id="PTHR23414">
    <property type="entry name" value="ADRENOMEDULLIN, ADM"/>
    <property type="match status" value="1"/>
</dbReference>